<sequence>MYGRPEASRGGREESAGLAVNVVQQRLEKACQPAAARCQSAPCAPPLARPKIRRSAARAVTRAGRGTRGWSWRAAWRRAAAAEGRSWEGRNGAGTRGVATLPPVGAGATWPYGAVTGGGPGGGWEMGGQPKGCVSRGDTVEGATRHGVRVQHKHKEKQQAEGARNSAPGLQSLTVVRGPMGEVEGFEWRTEGRDR</sequence>
<name>A0A9N7VN78_PLEPL</name>
<dbReference type="AlphaFoldDB" id="A0A9N7VN78"/>
<organism evidence="2 3">
    <name type="scientific">Pleuronectes platessa</name>
    <name type="common">European plaice</name>
    <dbReference type="NCBI Taxonomy" id="8262"/>
    <lineage>
        <taxon>Eukaryota</taxon>
        <taxon>Metazoa</taxon>
        <taxon>Chordata</taxon>
        <taxon>Craniata</taxon>
        <taxon>Vertebrata</taxon>
        <taxon>Euteleostomi</taxon>
        <taxon>Actinopterygii</taxon>
        <taxon>Neopterygii</taxon>
        <taxon>Teleostei</taxon>
        <taxon>Neoteleostei</taxon>
        <taxon>Acanthomorphata</taxon>
        <taxon>Carangaria</taxon>
        <taxon>Pleuronectiformes</taxon>
        <taxon>Pleuronectoidei</taxon>
        <taxon>Pleuronectidae</taxon>
        <taxon>Pleuronectes</taxon>
    </lineage>
</organism>
<protein>
    <submittedName>
        <fullName evidence="2">Uncharacterized protein</fullName>
    </submittedName>
</protein>
<reference evidence="2" key="1">
    <citation type="submission" date="2020-03" db="EMBL/GenBank/DDBJ databases">
        <authorList>
            <person name="Weist P."/>
        </authorList>
    </citation>
    <scope>NUCLEOTIDE SEQUENCE</scope>
</reference>
<comment type="caution">
    <text evidence="2">The sequence shown here is derived from an EMBL/GenBank/DDBJ whole genome shotgun (WGS) entry which is preliminary data.</text>
</comment>
<feature type="compositionally biased region" description="Basic residues" evidence="1">
    <location>
        <begin position="147"/>
        <end position="156"/>
    </location>
</feature>
<accession>A0A9N7VN78</accession>
<keyword evidence="3" id="KW-1185">Reference proteome</keyword>
<feature type="region of interest" description="Disordered" evidence="1">
    <location>
        <begin position="147"/>
        <end position="178"/>
    </location>
</feature>
<evidence type="ECO:0000313" key="3">
    <source>
        <dbReference type="Proteomes" id="UP001153269"/>
    </source>
</evidence>
<proteinExistence type="predicted"/>
<evidence type="ECO:0000313" key="2">
    <source>
        <dbReference type="EMBL" id="CAB1454098.1"/>
    </source>
</evidence>
<evidence type="ECO:0000256" key="1">
    <source>
        <dbReference type="SAM" id="MobiDB-lite"/>
    </source>
</evidence>
<dbReference type="Proteomes" id="UP001153269">
    <property type="component" value="Unassembled WGS sequence"/>
</dbReference>
<dbReference type="EMBL" id="CADEAL010004199">
    <property type="protein sequence ID" value="CAB1454098.1"/>
    <property type="molecule type" value="Genomic_DNA"/>
</dbReference>
<gene>
    <name evidence="2" type="ORF">PLEPLA_LOCUS41860</name>
</gene>